<dbReference type="Proteomes" id="UP001237448">
    <property type="component" value="Unassembled WGS sequence"/>
</dbReference>
<gene>
    <name evidence="2" type="ORF">J3R73_005490</name>
</gene>
<evidence type="ECO:0000313" key="3">
    <source>
        <dbReference type="Proteomes" id="UP001237448"/>
    </source>
</evidence>
<dbReference type="Pfam" id="PF01381">
    <property type="entry name" value="HTH_3"/>
    <property type="match status" value="1"/>
</dbReference>
<dbReference type="PROSITE" id="PS50943">
    <property type="entry name" value="HTH_CROC1"/>
    <property type="match status" value="1"/>
</dbReference>
<dbReference type="EMBL" id="JAUSVK010000001">
    <property type="protein sequence ID" value="MDQ0395698.1"/>
    <property type="molecule type" value="Genomic_DNA"/>
</dbReference>
<dbReference type="RefSeq" id="WP_370880024.1">
    <property type="nucleotide sequence ID" value="NZ_JAUSVK010000001.1"/>
</dbReference>
<organism evidence="2 3">
    <name type="scientific">Labrys monachus</name>
    <dbReference type="NCBI Taxonomy" id="217067"/>
    <lineage>
        <taxon>Bacteria</taxon>
        <taxon>Pseudomonadati</taxon>
        <taxon>Pseudomonadota</taxon>
        <taxon>Alphaproteobacteria</taxon>
        <taxon>Hyphomicrobiales</taxon>
        <taxon>Xanthobacteraceae</taxon>
        <taxon>Labrys</taxon>
    </lineage>
</organism>
<feature type="domain" description="HTH cro/C1-type" evidence="1">
    <location>
        <begin position="7"/>
        <end position="38"/>
    </location>
</feature>
<accession>A0ABU0FM66</accession>
<name>A0ABU0FM66_9HYPH</name>
<dbReference type="InterPro" id="IPR001387">
    <property type="entry name" value="Cro/C1-type_HTH"/>
</dbReference>
<evidence type="ECO:0000313" key="2">
    <source>
        <dbReference type="EMBL" id="MDQ0395698.1"/>
    </source>
</evidence>
<protein>
    <submittedName>
        <fullName evidence="2">Transcriptional regulator with XRE-family HTH domain</fullName>
    </submittedName>
</protein>
<keyword evidence="3" id="KW-1185">Reference proteome</keyword>
<dbReference type="SUPFAM" id="SSF47413">
    <property type="entry name" value="lambda repressor-like DNA-binding domains"/>
    <property type="match status" value="1"/>
</dbReference>
<comment type="caution">
    <text evidence="2">The sequence shown here is derived from an EMBL/GenBank/DDBJ whole genome shotgun (WGS) entry which is preliminary data.</text>
</comment>
<dbReference type="SMART" id="SM00530">
    <property type="entry name" value="HTH_XRE"/>
    <property type="match status" value="1"/>
</dbReference>
<dbReference type="InterPro" id="IPR010982">
    <property type="entry name" value="Lambda_DNA-bd_dom_sf"/>
</dbReference>
<dbReference type="CDD" id="cd00093">
    <property type="entry name" value="HTH_XRE"/>
    <property type="match status" value="1"/>
</dbReference>
<sequence length="177" mass="19325">MNDAASLRRMRLLRGMKQAHLAELLDVAQTTVSRWERGLLPLPEPRRAAIERLLAPPAGRAQDAALKRLVESSAGKVHLICDRTHRLLAASRPRQAEWKGDPSAFIGRSLLAYASAEILAAEARLGELGWHDGRLDSLAVDTGSNGHPLLPIRPGRMLWERIVLADGTAGRLVTTLA</sequence>
<dbReference type="Gene3D" id="1.10.260.40">
    <property type="entry name" value="lambda repressor-like DNA-binding domains"/>
    <property type="match status" value="1"/>
</dbReference>
<proteinExistence type="predicted"/>
<reference evidence="2 3" key="1">
    <citation type="submission" date="2023-07" db="EMBL/GenBank/DDBJ databases">
        <title>Genomic Encyclopedia of Type Strains, Phase IV (KMG-IV): sequencing the most valuable type-strain genomes for metagenomic binning, comparative biology and taxonomic classification.</title>
        <authorList>
            <person name="Goeker M."/>
        </authorList>
    </citation>
    <scope>NUCLEOTIDE SEQUENCE [LARGE SCALE GENOMIC DNA]</scope>
    <source>
        <strain evidence="2 3">DSM 5896</strain>
    </source>
</reference>
<evidence type="ECO:0000259" key="1">
    <source>
        <dbReference type="PROSITE" id="PS50943"/>
    </source>
</evidence>